<evidence type="ECO:0000313" key="3">
    <source>
        <dbReference type="Proteomes" id="UP001642260"/>
    </source>
</evidence>
<gene>
    <name evidence="2" type="ORF">ERUC_LOCUS25963</name>
</gene>
<dbReference type="Proteomes" id="UP001642260">
    <property type="component" value="Unassembled WGS sequence"/>
</dbReference>
<sequence>MIQRRENRGSGEARAEDGARSYRGVLSNGVESHSQKNKDSAGYIVKGKGKKYEEYEAKRVQGSDRSSRRSYTDHKSRREEEGVPRNRQFRRPQERGEEQEAQRWSQRRDRSVRSPSRPRTDEQREEGEIMVMDRNVQVLQEEEDRNLVSVTDPIGQGAALNREISSS</sequence>
<name>A0ABC8KNR5_ERUVS</name>
<reference evidence="2 3" key="1">
    <citation type="submission" date="2022-03" db="EMBL/GenBank/DDBJ databases">
        <authorList>
            <person name="Macdonald S."/>
            <person name="Ahmed S."/>
            <person name="Newling K."/>
        </authorList>
    </citation>
    <scope>NUCLEOTIDE SEQUENCE [LARGE SCALE GENOMIC DNA]</scope>
</reference>
<comment type="caution">
    <text evidence="2">The sequence shown here is derived from an EMBL/GenBank/DDBJ whole genome shotgun (WGS) entry which is preliminary data.</text>
</comment>
<dbReference type="AlphaFoldDB" id="A0ABC8KNR5"/>
<proteinExistence type="predicted"/>
<protein>
    <submittedName>
        <fullName evidence="2">Uncharacterized protein</fullName>
    </submittedName>
</protein>
<feature type="region of interest" description="Disordered" evidence="1">
    <location>
        <begin position="1"/>
        <end position="131"/>
    </location>
</feature>
<feature type="compositionally biased region" description="Basic and acidic residues" evidence="1">
    <location>
        <begin position="1"/>
        <end position="20"/>
    </location>
</feature>
<accession>A0ABC8KNR5</accession>
<feature type="non-terminal residue" evidence="2">
    <location>
        <position position="167"/>
    </location>
</feature>
<evidence type="ECO:0000256" key="1">
    <source>
        <dbReference type="SAM" id="MobiDB-lite"/>
    </source>
</evidence>
<feature type="compositionally biased region" description="Basic and acidic residues" evidence="1">
    <location>
        <begin position="91"/>
        <end position="122"/>
    </location>
</feature>
<keyword evidence="3" id="KW-1185">Reference proteome</keyword>
<organism evidence="2 3">
    <name type="scientific">Eruca vesicaria subsp. sativa</name>
    <name type="common">Garden rocket</name>
    <name type="synonym">Eruca sativa</name>
    <dbReference type="NCBI Taxonomy" id="29727"/>
    <lineage>
        <taxon>Eukaryota</taxon>
        <taxon>Viridiplantae</taxon>
        <taxon>Streptophyta</taxon>
        <taxon>Embryophyta</taxon>
        <taxon>Tracheophyta</taxon>
        <taxon>Spermatophyta</taxon>
        <taxon>Magnoliopsida</taxon>
        <taxon>eudicotyledons</taxon>
        <taxon>Gunneridae</taxon>
        <taxon>Pentapetalae</taxon>
        <taxon>rosids</taxon>
        <taxon>malvids</taxon>
        <taxon>Brassicales</taxon>
        <taxon>Brassicaceae</taxon>
        <taxon>Brassiceae</taxon>
        <taxon>Eruca</taxon>
    </lineage>
</organism>
<dbReference type="EMBL" id="CAKOAT010281044">
    <property type="protein sequence ID" value="CAH8360207.1"/>
    <property type="molecule type" value="Genomic_DNA"/>
</dbReference>
<feature type="compositionally biased region" description="Basic and acidic residues" evidence="1">
    <location>
        <begin position="50"/>
        <end position="84"/>
    </location>
</feature>
<evidence type="ECO:0000313" key="2">
    <source>
        <dbReference type="EMBL" id="CAH8360207.1"/>
    </source>
</evidence>